<gene>
    <name evidence="1" type="ORF">theurythT_18680</name>
</gene>
<keyword evidence="2" id="KW-1185">Reference proteome</keyword>
<name>A0ABQ6H7J7_9GAMM</name>
<evidence type="ECO:0000313" key="1">
    <source>
        <dbReference type="EMBL" id="GLX82416.1"/>
    </source>
</evidence>
<protein>
    <recommendedName>
        <fullName evidence="3">IS110 family transposase</fullName>
    </recommendedName>
</protein>
<reference evidence="1 2" key="1">
    <citation type="submission" date="2023-03" db="EMBL/GenBank/DDBJ databases">
        <title>Draft genome sequence of Thalassotalea eurytherma JCM 18482T.</title>
        <authorList>
            <person name="Sawabe T."/>
        </authorList>
    </citation>
    <scope>NUCLEOTIDE SEQUENCE [LARGE SCALE GENOMIC DNA]</scope>
    <source>
        <strain evidence="1 2">JCM 18482</strain>
    </source>
</reference>
<sequence length="59" mass="6593">MSLIKVLCIDLGKSSFHAIGRDHTGREQLKRKFTRSKLFCFLSNLPKVIVAMESCGGSH</sequence>
<comment type="caution">
    <text evidence="1">The sequence shown here is derived from an EMBL/GenBank/DDBJ whole genome shotgun (WGS) entry which is preliminary data.</text>
</comment>
<organism evidence="1 2">
    <name type="scientific">Thalassotalea eurytherma</name>
    <dbReference type="NCBI Taxonomy" id="1144278"/>
    <lineage>
        <taxon>Bacteria</taxon>
        <taxon>Pseudomonadati</taxon>
        <taxon>Pseudomonadota</taxon>
        <taxon>Gammaproteobacteria</taxon>
        <taxon>Alteromonadales</taxon>
        <taxon>Colwelliaceae</taxon>
        <taxon>Thalassotalea</taxon>
    </lineage>
</organism>
<evidence type="ECO:0000313" key="2">
    <source>
        <dbReference type="Proteomes" id="UP001157133"/>
    </source>
</evidence>
<evidence type="ECO:0008006" key="3">
    <source>
        <dbReference type="Google" id="ProtNLM"/>
    </source>
</evidence>
<accession>A0ABQ6H7J7</accession>
<proteinExistence type="predicted"/>
<dbReference type="EMBL" id="BSSU01000009">
    <property type="protein sequence ID" value="GLX82416.1"/>
    <property type="molecule type" value="Genomic_DNA"/>
</dbReference>
<dbReference type="Proteomes" id="UP001157133">
    <property type="component" value="Unassembled WGS sequence"/>
</dbReference>